<feature type="region of interest" description="Disordered" evidence="8">
    <location>
        <begin position="1131"/>
        <end position="1264"/>
    </location>
</feature>
<feature type="compositionally biased region" description="Low complexity" evidence="8">
    <location>
        <begin position="1566"/>
        <end position="1587"/>
    </location>
</feature>
<evidence type="ECO:0000256" key="7">
    <source>
        <dbReference type="RuleBase" id="RU003832"/>
    </source>
</evidence>
<feature type="disulfide bond" evidence="6">
    <location>
        <begin position="1311"/>
        <end position="1325"/>
    </location>
</feature>
<feature type="region of interest" description="Disordered" evidence="8">
    <location>
        <begin position="56"/>
        <end position="75"/>
    </location>
</feature>
<dbReference type="InterPro" id="IPR055270">
    <property type="entry name" value="Glyco_tran_10_C"/>
</dbReference>
<keyword evidence="7" id="KW-0333">Golgi apparatus</keyword>
<protein>
    <recommendedName>
        <fullName evidence="7">Fucosyltransferase</fullName>
        <ecNumber evidence="7">2.4.1.-</ecNumber>
    </recommendedName>
</protein>
<gene>
    <name evidence="10" type="ORF">QTG54_010333</name>
</gene>
<dbReference type="PANTHER" id="PTHR11929">
    <property type="entry name" value="ALPHA- 1,3 -FUCOSYLTRANSFERASE"/>
    <property type="match status" value="1"/>
</dbReference>
<name>A0AAD9D9H0_9STRA</name>
<comment type="caution">
    <text evidence="10">The sequence shown here is derived from an EMBL/GenBank/DDBJ whole genome shotgun (WGS) entry which is preliminary data.</text>
</comment>
<keyword evidence="7" id="KW-0472">Membrane</keyword>
<comment type="caution">
    <text evidence="6">Lacks conserved residue(s) required for the propagation of feature annotation.</text>
</comment>
<reference evidence="10" key="1">
    <citation type="submission" date="2023-06" db="EMBL/GenBank/DDBJ databases">
        <title>Survivors Of The Sea: Transcriptome response of Skeletonema marinoi to long-term dormancy.</title>
        <authorList>
            <person name="Pinder M.I.M."/>
            <person name="Kourtchenko O."/>
            <person name="Robertson E.K."/>
            <person name="Larsson T."/>
            <person name="Maumus F."/>
            <person name="Osuna-Cruz C.M."/>
            <person name="Vancaester E."/>
            <person name="Stenow R."/>
            <person name="Vandepoele K."/>
            <person name="Ploug H."/>
            <person name="Bruchert V."/>
            <person name="Godhe A."/>
            <person name="Topel M."/>
        </authorList>
    </citation>
    <scope>NUCLEOTIDE SEQUENCE</scope>
    <source>
        <strain evidence="10">R05AC</strain>
    </source>
</reference>
<evidence type="ECO:0000313" key="11">
    <source>
        <dbReference type="Proteomes" id="UP001224775"/>
    </source>
</evidence>
<organism evidence="10 11">
    <name type="scientific">Skeletonema marinoi</name>
    <dbReference type="NCBI Taxonomy" id="267567"/>
    <lineage>
        <taxon>Eukaryota</taxon>
        <taxon>Sar</taxon>
        <taxon>Stramenopiles</taxon>
        <taxon>Ochrophyta</taxon>
        <taxon>Bacillariophyta</taxon>
        <taxon>Coscinodiscophyceae</taxon>
        <taxon>Thalassiosirophycidae</taxon>
        <taxon>Thalassiosirales</taxon>
        <taxon>Skeletonemataceae</taxon>
        <taxon>Skeletonema</taxon>
        <taxon>Skeletonema marinoi-dohrnii complex</taxon>
    </lineage>
</organism>
<dbReference type="Gene3D" id="3.40.50.11660">
    <property type="entry name" value="Glycosyl transferase family 10, C-terminal domain"/>
    <property type="match status" value="1"/>
</dbReference>
<keyword evidence="11" id="KW-1185">Reference proteome</keyword>
<comment type="similarity">
    <text evidence="2 7">Belongs to the glycosyltransferase 10 family.</text>
</comment>
<dbReference type="CDD" id="cd06921">
    <property type="entry name" value="ChtBD1_GH19_hevein"/>
    <property type="match status" value="1"/>
</dbReference>
<dbReference type="InterPro" id="IPR001503">
    <property type="entry name" value="Glyco_trans_10"/>
</dbReference>
<dbReference type="PROSITE" id="PS50941">
    <property type="entry name" value="CHIT_BIND_I_2"/>
    <property type="match status" value="1"/>
</dbReference>
<dbReference type="InterPro" id="IPR027417">
    <property type="entry name" value="P-loop_NTPase"/>
</dbReference>
<dbReference type="PANTHER" id="PTHR11929:SF194">
    <property type="entry name" value="ALPHA-(1,3)-FUCOSYLTRANSFERASE 10"/>
    <property type="match status" value="1"/>
</dbReference>
<dbReference type="SUPFAM" id="SSF57016">
    <property type="entry name" value="Plant lectins/antimicrobial peptides"/>
    <property type="match status" value="1"/>
</dbReference>
<keyword evidence="7" id="KW-0812">Transmembrane</keyword>
<dbReference type="EC" id="2.4.1.-" evidence="7"/>
<feature type="region of interest" description="Disordered" evidence="8">
    <location>
        <begin position="24"/>
        <end position="45"/>
    </location>
</feature>
<dbReference type="InterPro" id="IPR001002">
    <property type="entry name" value="Chitin-bd_1"/>
</dbReference>
<comment type="pathway">
    <text evidence="1">Protein modification; protein glycosylation.</text>
</comment>
<accession>A0AAD9D9H0</accession>
<comment type="subcellular location">
    <subcellularLocation>
        <location evidence="7">Golgi apparatus</location>
        <location evidence="7">Golgi stack membrane</location>
        <topology evidence="7">Single-pass type II membrane protein</topology>
    </subcellularLocation>
</comment>
<dbReference type="Gene3D" id="3.30.60.10">
    <property type="entry name" value="Endochitinase-like"/>
    <property type="match status" value="1"/>
</dbReference>
<feature type="compositionally biased region" description="Polar residues" evidence="8">
    <location>
        <begin position="1162"/>
        <end position="1171"/>
    </location>
</feature>
<keyword evidence="3 6" id="KW-0147">Chitin-binding</keyword>
<dbReference type="SUPFAM" id="SSF53756">
    <property type="entry name" value="UDP-Glycosyltransferase/glycogen phosphorylase"/>
    <property type="match status" value="1"/>
</dbReference>
<dbReference type="SMART" id="SM00270">
    <property type="entry name" value="ChtBD1"/>
    <property type="match status" value="1"/>
</dbReference>
<feature type="compositionally biased region" description="Low complexity" evidence="8">
    <location>
        <begin position="1172"/>
        <end position="1260"/>
    </location>
</feature>
<dbReference type="Gene3D" id="3.40.50.300">
    <property type="entry name" value="P-loop containing nucleotide triphosphate hydrolases"/>
    <property type="match status" value="1"/>
</dbReference>
<feature type="region of interest" description="Disordered" evidence="8">
    <location>
        <begin position="1544"/>
        <end position="1601"/>
    </location>
</feature>
<keyword evidence="5 7" id="KW-0808">Transferase</keyword>
<sequence length="1656" mass="182401">MHVQNNDPSQQSSHQLIVNTNKRTIRSRQGEKLASEDHLSTTSTTYSRRQLLNVFNTDNNPCNIQPPRPDDGSTSNIPPPTYFATYPGSGSRITRTLLKAMTGLRVHDESELDRPRRTNNVVIIQTRYPHSSGQLVQFDSEVNKGIVLIRNPMHALTSLFDELYARKKHLPIKFQNAERRYKDGGPSIQDWISWRDRVFDGQLLQYGEFVRYWMKRYRDEERIIISYEDLMDDRGGEGEREVMRLAQFLRRIRDVNVELDNVSCIWNTLVVNGGGEDGDGVNSEGGGNVGRRELSSYIIPHPSSIGADVTARPFSVEQLRSMVTMLQELAFEFQNNVLFTDDYAKLVTDPALDILQNGLSVPIDTTAVTHTNEIDLLSIYKLAKPSFDEVFFVVSSNSDSEVCEYSNVLCVKYEEQLFSKDEHLVYLVESLTQRFQEKFAYFFGPPANLSIRMDTELAATRLRDMAAAEKAMQMESYEIIHPKYGVRGKRKGAAGAPPVNPNNTRRLFYCGSYGTPEKRRDSVLGIFLVNSFFPEIQGCAPGVNDCGEVAIKLTQDALAAATPNDFLVYQMHQYCEVDVLSFPGTQLHINADYYGLHPRHGLNVNGQYTFDYLPPKDNIYVMGAHKDGPRSVQLPYMLMKWWATLVKGSKAEIESLFVPSAKPKNTRKHFLLYANSNYVDHREKAANALSSIGPIHVLGKCEGNVDIVPQLVDAKPSECIPFQDSSRPPSVIIPNWTARNNRLLNKSIFNEFRFVIAMETVKSPGYITDKILNVFMSGAIPIYYGTTQIYGIFNPKAFIFYDIDNPQLALDRIAYLESNPDAYEAMLNEPILAHGDETIEKYFSFDDSIGNGALKRRDVPTPIFSYCDWKYPDRYDVNLLPIAGQCHEHGGEIAGGGECYNQRLFYNMVDLRVRCPEKLPMEELNQSELLEAALVAMIPAANINTVTDPEGPWEEAFGVEEVESNEECNALLSINRYTKIDVDLKCLKEVITTDKADMLKDALDEYFEKNVVPEIVDAVEEKTPESAVYSVKSPYDQDGDTVFCYYDSYYNDGTLVDQFEAGDGNTVTKFKCGFDIVWFKDKGFSDSLLPDLVETVQNFFIADDPSFLTFLQAKYNETTWVQTTQECGVVDPNILDPATPNPTTPNPTTASPTAEPTENPTKAPTTSPTQKPTAAPTGSPSISSSESPSSIPTASAGPTAPTDTSSPTQSPTTAAPTNSPTNSPTSSPTSAPTSSPTAVPTSNPTASPTSNPTNVPTKSPFGLTILTDPPVNECIISTNVTEEESPYVTDGLGKCGGGFVNDGICAEAGYCCSQWGWCGTTSDYCDDVAPTTTPIDPNAGKCGTGDGIIGDGTCTGRTKAVRENVVEEVLVKVNALMVAAAFCGFTDDYCTGVKPRDDDTGNTDTNPLIPNQFQPTMGYRCGRTETDARSNCKKTCTHARGDNDGLGPCADDEECWGVQLNYCNTFDEGTHPICTDLDRANTVSRCGLDEASARGHCGQTCDTNADCPGVELCFDVMENLCDCHWDHLGSIGVMPLPDWNGTDVNDTVVEPKDPQPIYNQEAPEDGSTGFPTPGPSPASDGSASSGDQGTPTDDELSGLPRNPFALAKSKIQPYFVKSVGEGSVEGLSRDNASFQVNMSVAVVAIVSLNALFSYFM</sequence>
<feature type="compositionally biased region" description="Basic and acidic residues" evidence="8">
    <location>
        <begin position="28"/>
        <end position="39"/>
    </location>
</feature>
<dbReference type="InterPro" id="IPR018371">
    <property type="entry name" value="Chitin-binding_1_CS"/>
</dbReference>
<dbReference type="Pfam" id="PF00852">
    <property type="entry name" value="Glyco_transf_10"/>
    <property type="match status" value="1"/>
</dbReference>
<evidence type="ECO:0000256" key="2">
    <source>
        <dbReference type="ARBA" id="ARBA00008919"/>
    </source>
</evidence>
<dbReference type="GO" id="GO:0046920">
    <property type="term" value="F:alpha-(1-&gt;3)-fucosyltransferase activity"/>
    <property type="evidence" value="ECO:0007669"/>
    <property type="project" value="TreeGrafter"/>
</dbReference>
<dbReference type="EMBL" id="JATAAI010000019">
    <property type="protein sequence ID" value="KAK1739017.1"/>
    <property type="molecule type" value="Genomic_DNA"/>
</dbReference>
<dbReference type="Proteomes" id="UP001224775">
    <property type="component" value="Unassembled WGS sequence"/>
</dbReference>
<proteinExistence type="inferred from homology"/>
<evidence type="ECO:0000256" key="3">
    <source>
        <dbReference type="ARBA" id="ARBA00022669"/>
    </source>
</evidence>
<evidence type="ECO:0000256" key="8">
    <source>
        <dbReference type="SAM" id="MobiDB-lite"/>
    </source>
</evidence>
<dbReference type="PROSITE" id="PS00026">
    <property type="entry name" value="CHIT_BIND_I_1"/>
    <property type="match status" value="1"/>
</dbReference>
<evidence type="ECO:0000256" key="6">
    <source>
        <dbReference type="PROSITE-ProRule" id="PRU00261"/>
    </source>
</evidence>
<dbReference type="InterPro" id="IPR038577">
    <property type="entry name" value="GT10-like_C_sf"/>
</dbReference>
<dbReference type="GO" id="GO:0032580">
    <property type="term" value="C:Golgi cisterna membrane"/>
    <property type="evidence" value="ECO:0007669"/>
    <property type="project" value="UniProtKB-SubCell"/>
</dbReference>
<keyword evidence="6" id="KW-1015">Disulfide bond</keyword>
<feature type="compositionally biased region" description="Low complexity" evidence="8">
    <location>
        <begin position="1146"/>
        <end position="1161"/>
    </location>
</feature>
<evidence type="ECO:0000256" key="4">
    <source>
        <dbReference type="ARBA" id="ARBA00022676"/>
    </source>
</evidence>
<dbReference type="GO" id="GO:0008061">
    <property type="term" value="F:chitin binding"/>
    <property type="evidence" value="ECO:0007669"/>
    <property type="project" value="UniProtKB-UniRule"/>
</dbReference>
<dbReference type="SUPFAM" id="SSF52540">
    <property type="entry name" value="P-loop containing nucleoside triphosphate hydrolases"/>
    <property type="match status" value="1"/>
</dbReference>
<evidence type="ECO:0000259" key="9">
    <source>
        <dbReference type="PROSITE" id="PS50941"/>
    </source>
</evidence>
<evidence type="ECO:0000313" key="10">
    <source>
        <dbReference type="EMBL" id="KAK1739017.1"/>
    </source>
</evidence>
<evidence type="ECO:0000256" key="1">
    <source>
        <dbReference type="ARBA" id="ARBA00004922"/>
    </source>
</evidence>
<evidence type="ECO:0000256" key="5">
    <source>
        <dbReference type="ARBA" id="ARBA00022679"/>
    </source>
</evidence>
<feature type="domain" description="Chitin-binding type-1" evidence="9">
    <location>
        <begin position="1292"/>
        <end position="1356"/>
    </location>
</feature>
<dbReference type="Pfam" id="PF00187">
    <property type="entry name" value="Chitin_bind_1"/>
    <property type="match status" value="1"/>
</dbReference>
<dbReference type="InterPro" id="IPR036861">
    <property type="entry name" value="Endochitinase-like_sf"/>
</dbReference>
<keyword evidence="4 7" id="KW-0328">Glycosyltransferase</keyword>